<evidence type="ECO:0000313" key="1">
    <source>
        <dbReference type="EMBL" id="GGO24452.1"/>
    </source>
</evidence>
<dbReference type="EMBL" id="BMLP01000001">
    <property type="protein sequence ID" value="GGO24452.1"/>
    <property type="molecule type" value="Genomic_DNA"/>
</dbReference>
<gene>
    <name evidence="1" type="ORF">GCM10010991_02880</name>
</gene>
<dbReference type="InterPro" id="IPR009609">
    <property type="entry name" value="Phosphonate_metab_PhnG"/>
</dbReference>
<name>A0A918DBT4_9RHOB</name>
<reference evidence="1 2" key="1">
    <citation type="journal article" date="2014" name="Int. J. Syst. Evol. Microbiol.">
        <title>Complete genome sequence of Corynebacterium casei LMG S-19264T (=DSM 44701T), isolated from a smear-ripened cheese.</title>
        <authorList>
            <consortium name="US DOE Joint Genome Institute (JGI-PGF)"/>
            <person name="Walter F."/>
            <person name="Albersmeier A."/>
            <person name="Kalinowski J."/>
            <person name="Ruckert C."/>
        </authorList>
    </citation>
    <scope>NUCLEOTIDE SEQUENCE [LARGE SCALE GENOMIC DNA]</scope>
    <source>
        <strain evidence="1 2">CGMCC 1.7029</strain>
    </source>
</reference>
<evidence type="ECO:0000313" key="2">
    <source>
        <dbReference type="Proteomes" id="UP000598196"/>
    </source>
</evidence>
<accession>A0A918DBT4</accession>
<dbReference type="AlphaFoldDB" id="A0A918DBT4"/>
<protein>
    <recommendedName>
        <fullName evidence="3">Alpha-D-ribose 1-methylphosphonate 5-triphosphate synthase subunit PhnG</fullName>
    </recommendedName>
</protein>
<dbReference type="GO" id="GO:0015716">
    <property type="term" value="P:organic phosphonate transport"/>
    <property type="evidence" value="ECO:0007669"/>
    <property type="project" value="InterPro"/>
</dbReference>
<dbReference type="GO" id="GO:0019634">
    <property type="term" value="P:organic phosphonate metabolic process"/>
    <property type="evidence" value="ECO:0007669"/>
    <property type="project" value="InterPro"/>
</dbReference>
<keyword evidence="2" id="KW-1185">Reference proteome</keyword>
<dbReference type="NCBIfam" id="TIGR03293">
    <property type="entry name" value="PhnG_redo"/>
    <property type="match status" value="1"/>
</dbReference>
<dbReference type="Proteomes" id="UP000598196">
    <property type="component" value="Unassembled WGS sequence"/>
</dbReference>
<evidence type="ECO:0008006" key="3">
    <source>
        <dbReference type="Google" id="ProtNLM"/>
    </source>
</evidence>
<dbReference type="Pfam" id="PF06754">
    <property type="entry name" value="PhnG"/>
    <property type="match status" value="1"/>
</dbReference>
<organism evidence="1 2">
    <name type="scientific">Gemmobacter aquaticus</name>
    <dbReference type="NCBI Taxonomy" id="490185"/>
    <lineage>
        <taxon>Bacteria</taxon>
        <taxon>Pseudomonadati</taxon>
        <taxon>Pseudomonadota</taxon>
        <taxon>Alphaproteobacteria</taxon>
        <taxon>Rhodobacterales</taxon>
        <taxon>Paracoccaceae</taxon>
        <taxon>Gemmobacter</taxon>
    </lineage>
</organism>
<proteinExistence type="predicted"/>
<comment type="caution">
    <text evidence="1">The sequence shown here is derived from an EMBL/GenBank/DDBJ whole genome shotgun (WGS) entry which is preliminary data.</text>
</comment>
<sequence length="141" mass="15140">MDRKAWIGLLARAPAARLAELMPTLPPHSFLRPPEIGAVMVRGRIGGTGSAFNLGEMTVTRCSIRLDDGTLGHAWVQGRDKGHATRAAVADALLQTNDSTRVKAEVLSPLATEAAEHRNARASKAAATKVEFFTLQRGEDQ</sequence>